<evidence type="ECO:0000313" key="2">
    <source>
        <dbReference type="Ensembl" id="ENSDLAP00005004196.2"/>
    </source>
</evidence>
<organism evidence="2 3">
    <name type="scientific">Dicentrarchus labrax</name>
    <name type="common">European seabass</name>
    <name type="synonym">Morone labrax</name>
    <dbReference type="NCBI Taxonomy" id="13489"/>
    <lineage>
        <taxon>Eukaryota</taxon>
        <taxon>Metazoa</taxon>
        <taxon>Chordata</taxon>
        <taxon>Craniata</taxon>
        <taxon>Vertebrata</taxon>
        <taxon>Euteleostomi</taxon>
        <taxon>Actinopterygii</taxon>
        <taxon>Neopterygii</taxon>
        <taxon>Teleostei</taxon>
        <taxon>Neoteleostei</taxon>
        <taxon>Acanthomorphata</taxon>
        <taxon>Eupercaria</taxon>
        <taxon>Moronidae</taxon>
        <taxon>Dicentrarchus</taxon>
    </lineage>
</organism>
<keyword evidence="3" id="KW-1185">Reference proteome</keyword>
<dbReference type="GeneTree" id="ENSGT00410000029447"/>
<dbReference type="Pfam" id="PF06246">
    <property type="entry name" value="Isy1"/>
    <property type="match status" value="1"/>
</dbReference>
<feature type="region of interest" description="Disordered" evidence="1">
    <location>
        <begin position="152"/>
        <end position="182"/>
    </location>
</feature>
<evidence type="ECO:0000313" key="3">
    <source>
        <dbReference type="Proteomes" id="UP000694389"/>
    </source>
</evidence>
<feature type="compositionally biased region" description="Basic and acidic residues" evidence="1">
    <location>
        <begin position="305"/>
        <end position="319"/>
    </location>
</feature>
<dbReference type="Ensembl" id="ENSDLAT00005004342.2">
    <property type="protein sequence ID" value="ENSDLAP00005004196.2"/>
    <property type="gene ID" value="ENSDLAG00005001899.2"/>
</dbReference>
<dbReference type="Proteomes" id="UP000694389">
    <property type="component" value="Unassembled WGS sequence"/>
</dbReference>
<accession>A0A8C4DMY7</accession>
<protein>
    <submittedName>
        <fullName evidence="2">Si:dkey-86e18.1</fullName>
    </submittedName>
</protein>
<dbReference type="AlphaFoldDB" id="A0A8C4DMY7"/>
<evidence type="ECO:0000256" key="1">
    <source>
        <dbReference type="SAM" id="MobiDB-lite"/>
    </source>
</evidence>
<dbReference type="InterPro" id="IPR009360">
    <property type="entry name" value="Isy1"/>
</dbReference>
<sequence length="350" mass="39401">MTSGSRGSLTSRGGYYYVSRDIVLPARGLFLSLFLWSKGEMARNEEKQQGRLNRLWLQKEREEGRLKDIHERRPKLSTLNSTSSVKKWIPSIKNEIEYYLQQSQLSHYPERKIAEFQLHIEALEREYKSFIAKLRVLDPSCKHNPWTPRAYCKRRADTQESPSIAKNPRPYESPDSSSQCRDGESEWACSWTGCRKTSERPLSISQTRFQSPFPHISGTSERVCTDQDQPLSFDHTRLAVAAAAFRGPSTQTGSSQTQSLARVLQSGLPNLVNASLRKTFSTQSTDTEKDDKAAMGCVVGQKSPAQDRKSDCKAAERIPGKSFNTGTTEGRTGHVLGLDCYSSSDEECDT</sequence>
<name>A0A8C4DMY7_DICLA</name>
<dbReference type="GO" id="GO:0000350">
    <property type="term" value="P:generation of catalytic spliceosome for second transesterification step"/>
    <property type="evidence" value="ECO:0007669"/>
    <property type="project" value="InterPro"/>
</dbReference>
<reference evidence="2" key="2">
    <citation type="submission" date="2025-09" db="UniProtKB">
        <authorList>
            <consortium name="Ensembl"/>
        </authorList>
    </citation>
    <scope>IDENTIFICATION</scope>
</reference>
<feature type="region of interest" description="Disordered" evidence="1">
    <location>
        <begin position="301"/>
        <end position="329"/>
    </location>
</feature>
<reference evidence="2" key="1">
    <citation type="submission" date="2025-08" db="UniProtKB">
        <authorList>
            <consortium name="Ensembl"/>
        </authorList>
    </citation>
    <scope>IDENTIFICATION</scope>
</reference>
<proteinExistence type="predicted"/>